<comment type="caution">
    <text evidence="3">The sequence shown here is derived from an EMBL/GenBank/DDBJ whole genome shotgun (WGS) entry which is preliminary data.</text>
</comment>
<accession>A0A444UZS1</accession>
<evidence type="ECO:0000313" key="4">
    <source>
        <dbReference type="Proteomes" id="UP000289886"/>
    </source>
</evidence>
<gene>
    <name evidence="3" type="ORF">EOD39_18821</name>
</gene>
<dbReference type="AlphaFoldDB" id="A0A444UZS1"/>
<proteinExistence type="predicted"/>
<feature type="compositionally biased region" description="Polar residues" evidence="2">
    <location>
        <begin position="294"/>
        <end position="311"/>
    </location>
</feature>
<feature type="repeat" description="WD" evidence="1">
    <location>
        <begin position="190"/>
        <end position="224"/>
    </location>
</feature>
<dbReference type="InterPro" id="IPR036322">
    <property type="entry name" value="WD40_repeat_dom_sf"/>
</dbReference>
<dbReference type="Proteomes" id="UP000289886">
    <property type="component" value="Unassembled WGS sequence"/>
</dbReference>
<evidence type="ECO:0000313" key="3">
    <source>
        <dbReference type="EMBL" id="RXM93683.1"/>
    </source>
</evidence>
<feature type="repeat" description="WD" evidence="1">
    <location>
        <begin position="138"/>
        <end position="172"/>
    </location>
</feature>
<keyword evidence="1" id="KW-0853">WD repeat</keyword>
<sequence length="311" mass="34174">MAGSSVDTIDCSAEVCCLEVAQLKKLLFCGVRSGTVLVYPLEFRHDTMCIPPPEPLQKVCSIGLSKLEDRLAVAYEDTILVFDFNPGKDYPVIPGPIHKLAAPQHTVSSIAVLSDCSLLCGLENGEVSFLKDSNAVPLQAHSSQITCIAISNQEIHALVGSQDSIQRLWNLKLGLLDHEMKYKSFFFEGILCAAFSQDDQYVYTGSHDRSIKVWHTGNGSLLAVQYVYASVPRIVATSEGFIAVSHLGYIIKERFISPKIIQAQYNPLQNSRDQYTVTSRERAALPLLRAPAQQGKSSKPTLKRSQSCAVL</sequence>
<dbReference type="SUPFAM" id="SSF50978">
    <property type="entry name" value="WD40 repeat-like"/>
    <property type="match status" value="1"/>
</dbReference>
<dbReference type="InterPro" id="IPR043365">
    <property type="entry name" value="NWD1"/>
</dbReference>
<evidence type="ECO:0000256" key="2">
    <source>
        <dbReference type="SAM" id="MobiDB-lite"/>
    </source>
</evidence>
<reference evidence="3 4" key="1">
    <citation type="submission" date="2019-01" db="EMBL/GenBank/DDBJ databases">
        <title>Draft Genome and Complete Hox-Cluster Characterization of the Sterlet Sturgeon (Acipenser ruthenus).</title>
        <authorList>
            <person name="Wei Q."/>
        </authorList>
    </citation>
    <scope>NUCLEOTIDE SEQUENCE [LARGE SCALE GENOMIC DNA]</scope>
    <source>
        <strain evidence="3">WHYD16114868_AA</strain>
        <tissue evidence="3">Blood</tissue>
    </source>
</reference>
<dbReference type="PROSITE" id="PS50294">
    <property type="entry name" value="WD_REPEATS_REGION"/>
    <property type="match status" value="1"/>
</dbReference>
<dbReference type="InterPro" id="IPR001680">
    <property type="entry name" value="WD40_rpt"/>
</dbReference>
<keyword evidence="4" id="KW-1185">Reference proteome</keyword>
<dbReference type="PANTHER" id="PTHR45013:SF1">
    <property type="entry name" value="NACHT DOMAIN- AND WD REPEAT-CONTAINING PROTEIN 1"/>
    <property type="match status" value="1"/>
</dbReference>
<feature type="region of interest" description="Disordered" evidence="2">
    <location>
        <begin position="292"/>
        <end position="311"/>
    </location>
</feature>
<dbReference type="Pfam" id="PF00400">
    <property type="entry name" value="WD40"/>
    <property type="match status" value="2"/>
</dbReference>
<protein>
    <submittedName>
        <fullName evidence="3">NACHT domain-and WD repeat-containing protein 1</fullName>
    </submittedName>
</protein>
<dbReference type="SMART" id="SM00320">
    <property type="entry name" value="WD40"/>
    <property type="match status" value="3"/>
</dbReference>
<dbReference type="EMBL" id="SCEB01004258">
    <property type="protein sequence ID" value="RXM93683.1"/>
    <property type="molecule type" value="Genomic_DNA"/>
</dbReference>
<dbReference type="PANTHER" id="PTHR45013">
    <property type="entry name" value="NACHT DOMAIN- AND WD REPEAT-CONTAINING PROTEIN 1"/>
    <property type="match status" value="1"/>
</dbReference>
<evidence type="ECO:0000256" key="1">
    <source>
        <dbReference type="PROSITE-ProRule" id="PRU00221"/>
    </source>
</evidence>
<name>A0A444UZS1_ACIRT</name>
<dbReference type="Gene3D" id="2.130.10.10">
    <property type="entry name" value="YVTN repeat-like/Quinoprotein amine dehydrogenase"/>
    <property type="match status" value="1"/>
</dbReference>
<organism evidence="3 4">
    <name type="scientific">Acipenser ruthenus</name>
    <name type="common">Sterlet sturgeon</name>
    <dbReference type="NCBI Taxonomy" id="7906"/>
    <lineage>
        <taxon>Eukaryota</taxon>
        <taxon>Metazoa</taxon>
        <taxon>Chordata</taxon>
        <taxon>Craniata</taxon>
        <taxon>Vertebrata</taxon>
        <taxon>Euteleostomi</taxon>
        <taxon>Actinopterygii</taxon>
        <taxon>Chondrostei</taxon>
        <taxon>Acipenseriformes</taxon>
        <taxon>Acipenseridae</taxon>
        <taxon>Acipenser</taxon>
    </lineage>
</organism>
<dbReference type="PROSITE" id="PS50082">
    <property type="entry name" value="WD_REPEATS_2"/>
    <property type="match status" value="2"/>
</dbReference>
<dbReference type="InterPro" id="IPR015943">
    <property type="entry name" value="WD40/YVTN_repeat-like_dom_sf"/>
</dbReference>